<proteinExistence type="predicted"/>
<evidence type="ECO:0000313" key="2">
    <source>
        <dbReference type="Proteomes" id="UP000509704"/>
    </source>
</evidence>
<keyword evidence="2" id="KW-1185">Reference proteome</keyword>
<dbReference type="EMBL" id="CP058607">
    <property type="protein sequence ID" value="QLG72796.1"/>
    <property type="molecule type" value="Genomic_DNA"/>
</dbReference>
<dbReference type="RefSeq" id="XP_037144523.1">
    <property type="nucleotide sequence ID" value="XM_037288628.1"/>
</dbReference>
<gene>
    <name evidence="1" type="ORF">HG535_0D05050</name>
</gene>
<dbReference type="OrthoDB" id="4085867at2759"/>
<dbReference type="InterPro" id="IPR014841">
    <property type="entry name" value="Rad33"/>
</dbReference>
<evidence type="ECO:0008006" key="3">
    <source>
        <dbReference type="Google" id="ProtNLM"/>
    </source>
</evidence>
<organism evidence="1 2">
    <name type="scientific">Zygotorulaspora mrakii</name>
    <name type="common">Zygosaccharomyces mrakii</name>
    <dbReference type="NCBI Taxonomy" id="42260"/>
    <lineage>
        <taxon>Eukaryota</taxon>
        <taxon>Fungi</taxon>
        <taxon>Dikarya</taxon>
        <taxon>Ascomycota</taxon>
        <taxon>Saccharomycotina</taxon>
        <taxon>Saccharomycetes</taxon>
        <taxon>Saccharomycetales</taxon>
        <taxon>Saccharomycetaceae</taxon>
        <taxon>Zygotorulaspora</taxon>
    </lineage>
</organism>
<protein>
    <recommendedName>
        <fullName evidence="3">DNA repair protein RAD33</fullName>
    </recommendedName>
</protein>
<dbReference type="GeneID" id="59236519"/>
<reference evidence="1 2" key="1">
    <citation type="submission" date="2020-07" db="EMBL/GenBank/DDBJ databases">
        <title>The yeast mating-type switching endonuclease HO is a domesticated member of an unorthodox homing genetic element family.</title>
        <authorList>
            <person name="Coughlan A.Y."/>
            <person name="Lombardi L."/>
            <person name="Braun-Galleani S."/>
            <person name="Martos A.R."/>
            <person name="Galeote V."/>
            <person name="Bigey F."/>
            <person name="Dequin S."/>
            <person name="Byrne K.P."/>
            <person name="Wolfe K.H."/>
        </authorList>
    </citation>
    <scope>NUCLEOTIDE SEQUENCE [LARGE SCALE GENOMIC DNA]</scope>
    <source>
        <strain evidence="1 2">NRRL Y-6702</strain>
    </source>
</reference>
<name>A0A7H9B2Z2_ZYGMR</name>
<dbReference type="Pfam" id="PF08730">
    <property type="entry name" value="Rad33"/>
    <property type="match status" value="1"/>
</dbReference>
<sequence>MDLNYKKVEAFMKVKIPQEIEDEILAVYANCSMEHDMTIKELDFYFSELQLSKELRKMVSPSELSILDTDIIDFERLLQCTYHLLIFMDNEEIIDEMWRLLIHASGRDVSFPQVLLKNHVLSLKDVQKMSNSVGAESSDGIIEMVSCATSGKRVYITYLDFAYILGKLGYLRF</sequence>
<dbReference type="KEGG" id="zmk:HG535_0D05050"/>
<accession>A0A7H9B2Z2</accession>
<evidence type="ECO:0000313" key="1">
    <source>
        <dbReference type="EMBL" id="QLG72796.1"/>
    </source>
</evidence>
<dbReference type="Proteomes" id="UP000509704">
    <property type="component" value="Chromosome 4"/>
</dbReference>
<dbReference type="AlphaFoldDB" id="A0A7H9B2Z2"/>